<dbReference type="EMBL" id="MIKF01000018">
    <property type="protein sequence ID" value="RTE83222.1"/>
    <property type="molecule type" value="Genomic_DNA"/>
</dbReference>
<gene>
    <name evidence="4" type="ORF">BHE90_002201</name>
</gene>
<dbReference type="Proteomes" id="UP000287124">
    <property type="component" value="Unassembled WGS sequence"/>
</dbReference>
<organism evidence="4 5">
    <name type="scientific">Fusarium euwallaceae</name>
    <dbReference type="NCBI Taxonomy" id="1147111"/>
    <lineage>
        <taxon>Eukaryota</taxon>
        <taxon>Fungi</taxon>
        <taxon>Dikarya</taxon>
        <taxon>Ascomycota</taxon>
        <taxon>Pezizomycotina</taxon>
        <taxon>Sordariomycetes</taxon>
        <taxon>Hypocreomycetidae</taxon>
        <taxon>Hypocreales</taxon>
        <taxon>Nectriaceae</taxon>
        <taxon>Fusarium</taxon>
        <taxon>Fusarium solani species complex</taxon>
    </lineage>
</organism>
<dbReference type="InterPro" id="IPR053181">
    <property type="entry name" value="EcdB-like_regulator"/>
</dbReference>
<accession>A0A430M5M9</accession>
<sequence>MFNYRDADAAPQAQSGAPGGNKRPRTAAMYQRKRAVTACQSCRLRKTKCDNLRPSCGFCSKNGAQCIYPGPETSDYSTFDPASLTILDRLNHVVTLLESRPLAVIAQPSDISQQVSGAPMSVNFLTSSAPSTEATTNLPETDILQTLDIPDFPSSVSNCESVLRWPIFEGLVPDVHSFILESAKEDSGQVESTRTSSLGRGVQEDDFIPLSKKFLAYVHVKNPILDVADYKAQVRDAAENGPRWDGPSCLVLISCALACLSAPFYTDPGVNSTPESLRLEIPLPPSGISHCDYPDMFPSPPTELASPAAQNPVLDSLQDDIVPEEEKSWFYYLAEISYRRMMNRAIAVMARDGERGWINNIGDTIKQCKDFSEHIDIWHSHIPPQIDLKDDEMSNNDLAQFVKNRELSCREWIHRPLLFYVIHQSPSDPHYDEALPLAQKCLQLTVKHLLRTFGHNRHHGTWYVARSCMTKALTLLAAAKSGKLPLPEGWKEALEMARWTIHRWSTEAPDLQWAEHVLDSILRSIERDSM</sequence>
<feature type="region of interest" description="Disordered" evidence="2">
    <location>
        <begin position="1"/>
        <end position="25"/>
    </location>
</feature>
<feature type="domain" description="Zn(2)-C6 fungal-type" evidence="3">
    <location>
        <begin position="38"/>
        <end position="68"/>
    </location>
</feature>
<protein>
    <recommendedName>
        <fullName evidence="3">Zn(2)-C6 fungal-type domain-containing protein</fullName>
    </recommendedName>
</protein>
<name>A0A430M5M9_9HYPO</name>
<dbReference type="PROSITE" id="PS00463">
    <property type="entry name" value="ZN2_CY6_FUNGAL_1"/>
    <property type="match status" value="1"/>
</dbReference>
<keyword evidence="5" id="KW-1185">Reference proteome</keyword>
<dbReference type="GO" id="GO:0000981">
    <property type="term" value="F:DNA-binding transcription factor activity, RNA polymerase II-specific"/>
    <property type="evidence" value="ECO:0007669"/>
    <property type="project" value="InterPro"/>
</dbReference>
<comment type="caution">
    <text evidence="4">The sequence shown here is derived from an EMBL/GenBank/DDBJ whole genome shotgun (WGS) entry which is preliminary data.</text>
</comment>
<evidence type="ECO:0000259" key="3">
    <source>
        <dbReference type="PROSITE" id="PS50048"/>
    </source>
</evidence>
<reference evidence="4 5" key="1">
    <citation type="submission" date="2017-06" db="EMBL/GenBank/DDBJ databases">
        <title>Comparative genomic analysis of Ambrosia Fusariam Clade fungi.</title>
        <authorList>
            <person name="Stajich J.E."/>
            <person name="Carrillo J."/>
            <person name="Kijimoto T."/>
            <person name="Eskalen A."/>
            <person name="O'Donnell K."/>
            <person name="Kasson M."/>
        </authorList>
    </citation>
    <scope>NUCLEOTIDE SEQUENCE [LARGE SCALE GENOMIC DNA]</scope>
    <source>
        <strain evidence="4 5">UCR1854</strain>
    </source>
</reference>
<evidence type="ECO:0000313" key="5">
    <source>
        <dbReference type="Proteomes" id="UP000287124"/>
    </source>
</evidence>
<dbReference type="PANTHER" id="PTHR47785:SF5">
    <property type="entry name" value="ZN(II)2CYS6 TRANSCRIPTION FACTOR (EUROFUNG)"/>
    <property type="match status" value="1"/>
</dbReference>
<dbReference type="Pfam" id="PF00172">
    <property type="entry name" value="Zn_clus"/>
    <property type="match status" value="1"/>
</dbReference>
<dbReference type="SMART" id="SM00066">
    <property type="entry name" value="GAL4"/>
    <property type="match status" value="1"/>
</dbReference>
<dbReference type="SUPFAM" id="SSF57701">
    <property type="entry name" value="Zn2/Cys6 DNA-binding domain"/>
    <property type="match status" value="1"/>
</dbReference>
<evidence type="ECO:0000313" key="4">
    <source>
        <dbReference type="EMBL" id="RTE83222.1"/>
    </source>
</evidence>
<dbReference type="AlphaFoldDB" id="A0A430M5M9"/>
<keyword evidence="1" id="KW-0539">Nucleus</keyword>
<dbReference type="InterPro" id="IPR036864">
    <property type="entry name" value="Zn2-C6_fun-type_DNA-bd_sf"/>
</dbReference>
<proteinExistence type="predicted"/>
<dbReference type="GO" id="GO:0008270">
    <property type="term" value="F:zinc ion binding"/>
    <property type="evidence" value="ECO:0007669"/>
    <property type="project" value="InterPro"/>
</dbReference>
<dbReference type="InterPro" id="IPR001138">
    <property type="entry name" value="Zn2Cys6_DnaBD"/>
</dbReference>
<dbReference type="Gene3D" id="4.10.240.10">
    <property type="entry name" value="Zn(2)-C6 fungal-type DNA-binding domain"/>
    <property type="match status" value="1"/>
</dbReference>
<evidence type="ECO:0000256" key="1">
    <source>
        <dbReference type="ARBA" id="ARBA00023242"/>
    </source>
</evidence>
<evidence type="ECO:0000256" key="2">
    <source>
        <dbReference type="SAM" id="MobiDB-lite"/>
    </source>
</evidence>
<dbReference type="CDD" id="cd12148">
    <property type="entry name" value="fungal_TF_MHR"/>
    <property type="match status" value="1"/>
</dbReference>
<dbReference type="PROSITE" id="PS50048">
    <property type="entry name" value="ZN2_CY6_FUNGAL_2"/>
    <property type="match status" value="1"/>
</dbReference>
<dbReference type="PANTHER" id="PTHR47785">
    <property type="entry name" value="ZN(II)2CYS6 TRANSCRIPTION FACTOR (EUROFUNG)-RELATED-RELATED"/>
    <property type="match status" value="1"/>
</dbReference>
<dbReference type="CDD" id="cd00067">
    <property type="entry name" value="GAL4"/>
    <property type="match status" value="1"/>
</dbReference>